<gene>
    <name evidence="1" type="ORF">BpHYR1_046315</name>
</gene>
<proteinExistence type="predicted"/>
<keyword evidence="2" id="KW-1185">Reference proteome</keyword>
<name>A0A3M7SFS2_BRAPC</name>
<reference evidence="1 2" key="1">
    <citation type="journal article" date="2018" name="Sci. Rep.">
        <title>Genomic signatures of local adaptation to the degree of environmental predictability in rotifers.</title>
        <authorList>
            <person name="Franch-Gras L."/>
            <person name="Hahn C."/>
            <person name="Garcia-Roger E.M."/>
            <person name="Carmona M.J."/>
            <person name="Serra M."/>
            <person name="Gomez A."/>
        </authorList>
    </citation>
    <scope>NUCLEOTIDE SEQUENCE [LARGE SCALE GENOMIC DNA]</scope>
    <source>
        <strain evidence="1">HYR1</strain>
    </source>
</reference>
<accession>A0A3M7SFS2</accession>
<comment type="caution">
    <text evidence="1">The sequence shown here is derived from an EMBL/GenBank/DDBJ whole genome shotgun (WGS) entry which is preliminary data.</text>
</comment>
<organism evidence="1 2">
    <name type="scientific">Brachionus plicatilis</name>
    <name type="common">Marine rotifer</name>
    <name type="synonym">Brachionus muelleri</name>
    <dbReference type="NCBI Taxonomy" id="10195"/>
    <lineage>
        <taxon>Eukaryota</taxon>
        <taxon>Metazoa</taxon>
        <taxon>Spiralia</taxon>
        <taxon>Gnathifera</taxon>
        <taxon>Rotifera</taxon>
        <taxon>Eurotatoria</taxon>
        <taxon>Monogononta</taxon>
        <taxon>Pseudotrocha</taxon>
        <taxon>Ploima</taxon>
        <taxon>Brachionidae</taxon>
        <taxon>Brachionus</taxon>
    </lineage>
</organism>
<dbReference type="EMBL" id="REGN01001442">
    <property type="protein sequence ID" value="RNA34641.1"/>
    <property type="molecule type" value="Genomic_DNA"/>
</dbReference>
<protein>
    <submittedName>
        <fullName evidence="1">Uncharacterized protein</fullName>
    </submittedName>
</protein>
<evidence type="ECO:0000313" key="1">
    <source>
        <dbReference type="EMBL" id="RNA34641.1"/>
    </source>
</evidence>
<evidence type="ECO:0000313" key="2">
    <source>
        <dbReference type="Proteomes" id="UP000276133"/>
    </source>
</evidence>
<sequence>MVNNPSNPFNDTKTRIIDKMLNSRKFFANYLSIRKDNKLIAIKKLTILSEKFARNKDLIDNSRFCIAKTVSNYNYSRENLYHLTVHEQNDNIMRKEAITKIKKNNYLFLQNVDISINNQIDDGRTLKMTSPILLQFFNRQIKFTKIYGSPPIGDQAVTKYVTNSISLIW</sequence>
<dbReference type="Proteomes" id="UP000276133">
    <property type="component" value="Unassembled WGS sequence"/>
</dbReference>
<dbReference type="AlphaFoldDB" id="A0A3M7SFS2"/>